<dbReference type="GO" id="GO:0008408">
    <property type="term" value="F:3'-5' exonuclease activity"/>
    <property type="evidence" value="ECO:0007669"/>
    <property type="project" value="TreeGrafter"/>
</dbReference>
<keyword evidence="6" id="KW-0460">Magnesium</keyword>
<dbReference type="EMBL" id="OU466861">
    <property type="protein sequence ID" value="CAH2067230.1"/>
    <property type="molecule type" value="Genomic_DNA"/>
</dbReference>
<reference evidence="9 10" key="1">
    <citation type="submission" date="2022-03" db="EMBL/GenBank/DDBJ databases">
        <authorList>
            <person name="Nunn A."/>
            <person name="Chopra R."/>
            <person name="Nunn A."/>
            <person name="Contreras Garrido A."/>
        </authorList>
    </citation>
    <scope>NUCLEOTIDE SEQUENCE [LARGE SCALE GENOMIC DNA]</scope>
</reference>
<evidence type="ECO:0000313" key="9">
    <source>
        <dbReference type="EMBL" id="CAH2067230.1"/>
    </source>
</evidence>
<evidence type="ECO:0000259" key="8">
    <source>
        <dbReference type="SMART" id="SM00479"/>
    </source>
</evidence>
<dbReference type="InterPro" id="IPR036397">
    <property type="entry name" value="RNaseH_sf"/>
</dbReference>
<gene>
    <name evidence="9" type="ORF">TAV2_LOCUS17126</name>
</gene>
<keyword evidence="2" id="KW-0540">Nuclease</keyword>
<keyword evidence="4" id="KW-0378">Hydrolase</keyword>
<dbReference type="FunFam" id="3.30.420.10:FF:000040">
    <property type="entry name" value="Exonuclease family protein"/>
    <property type="match status" value="1"/>
</dbReference>
<evidence type="ECO:0000313" key="10">
    <source>
        <dbReference type="Proteomes" id="UP000836841"/>
    </source>
</evidence>
<evidence type="ECO:0000256" key="6">
    <source>
        <dbReference type="ARBA" id="ARBA00022842"/>
    </source>
</evidence>
<dbReference type="PANTHER" id="PTHR30231">
    <property type="entry name" value="DNA POLYMERASE III SUBUNIT EPSILON"/>
    <property type="match status" value="1"/>
</dbReference>
<dbReference type="PANTHER" id="PTHR30231:SF27">
    <property type="entry name" value="PROTEIN NEN3"/>
    <property type="match status" value="1"/>
</dbReference>
<name>A0AAU9SG52_THLAR</name>
<evidence type="ECO:0000256" key="3">
    <source>
        <dbReference type="ARBA" id="ARBA00022723"/>
    </source>
</evidence>
<feature type="compositionally biased region" description="Low complexity" evidence="7">
    <location>
        <begin position="223"/>
        <end position="238"/>
    </location>
</feature>
<evidence type="ECO:0000256" key="1">
    <source>
        <dbReference type="ARBA" id="ARBA00001946"/>
    </source>
</evidence>
<feature type="region of interest" description="Disordered" evidence="7">
    <location>
        <begin position="202"/>
        <end position="242"/>
    </location>
</feature>
<feature type="region of interest" description="Disordered" evidence="7">
    <location>
        <begin position="282"/>
        <end position="312"/>
    </location>
</feature>
<feature type="compositionally biased region" description="Basic and acidic residues" evidence="7">
    <location>
        <begin position="209"/>
        <end position="219"/>
    </location>
</feature>
<dbReference type="CDD" id="cd06127">
    <property type="entry name" value="DEDDh"/>
    <property type="match status" value="1"/>
</dbReference>
<dbReference type="AlphaFoldDB" id="A0AAU9SG52"/>
<evidence type="ECO:0000256" key="4">
    <source>
        <dbReference type="ARBA" id="ARBA00022801"/>
    </source>
</evidence>
<keyword evidence="5" id="KW-0269">Exonuclease</keyword>
<dbReference type="InterPro" id="IPR012337">
    <property type="entry name" value="RNaseH-like_sf"/>
</dbReference>
<organism evidence="9 10">
    <name type="scientific">Thlaspi arvense</name>
    <name type="common">Field penny-cress</name>
    <dbReference type="NCBI Taxonomy" id="13288"/>
    <lineage>
        <taxon>Eukaryota</taxon>
        <taxon>Viridiplantae</taxon>
        <taxon>Streptophyta</taxon>
        <taxon>Embryophyta</taxon>
        <taxon>Tracheophyta</taxon>
        <taxon>Spermatophyta</taxon>
        <taxon>Magnoliopsida</taxon>
        <taxon>eudicotyledons</taxon>
        <taxon>Gunneridae</taxon>
        <taxon>Pentapetalae</taxon>
        <taxon>rosids</taxon>
        <taxon>malvids</taxon>
        <taxon>Brassicales</taxon>
        <taxon>Brassicaceae</taxon>
        <taxon>Thlaspideae</taxon>
        <taxon>Thlaspi</taxon>
    </lineage>
</organism>
<dbReference type="GO" id="GO:0046872">
    <property type="term" value="F:metal ion binding"/>
    <property type="evidence" value="ECO:0007669"/>
    <property type="project" value="UniProtKB-KW"/>
</dbReference>
<evidence type="ECO:0000256" key="5">
    <source>
        <dbReference type="ARBA" id="ARBA00022839"/>
    </source>
</evidence>
<evidence type="ECO:0000256" key="7">
    <source>
        <dbReference type="SAM" id="MobiDB-lite"/>
    </source>
</evidence>
<feature type="domain" description="Exonuclease" evidence="8">
    <location>
        <begin position="12"/>
        <end position="186"/>
    </location>
</feature>
<dbReference type="SMART" id="SM00479">
    <property type="entry name" value="EXOIII"/>
    <property type="match status" value="1"/>
</dbReference>
<dbReference type="SUPFAM" id="SSF53098">
    <property type="entry name" value="Ribonuclease H-like"/>
    <property type="match status" value="1"/>
</dbReference>
<evidence type="ECO:0000256" key="2">
    <source>
        <dbReference type="ARBA" id="ARBA00022722"/>
    </source>
</evidence>
<keyword evidence="3" id="KW-0479">Metal-binding</keyword>
<dbReference type="Proteomes" id="UP000836841">
    <property type="component" value="Chromosome 5"/>
</dbReference>
<dbReference type="Pfam" id="PF00929">
    <property type="entry name" value="RNase_T"/>
    <property type="match status" value="1"/>
</dbReference>
<protein>
    <recommendedName>
        <fullName evidence="8">Exonuclease domain-containing protein</fullName>
    </recommendedName>
</protein>
<comment type="cofactor">
    <cofactor evidence="1">
        <name>Mg(2+)</name>
        <dbReference type="ChEBI" id="CHEBI:18420"/>
    </cofactor>
</comment>
<accession>A0AAU9SG52</accession>
<keyword evidence="10" id="KW-1185">Reference proteome</keyword>
<proteinExistence type="predicted"/>
<sequence>MAFTPGGDERIEIAFFDLETAVPAKSGQPFAILEFGAILVCPRKLVELYSYSTLVRPTDLSLIATLSKRRSGITRDGVLSAPTFSEIADKVYDILHGRIWAGHNIKRFDCVRIRDAFAEIGQSPPEPKATIDSLSLLSQKFGKRAGDMKMASLATYFGLGDQSHRSLDDVRMNLEVVKYCATVLFLESSVPDILTDMSWFTPRKSPRARSNEKSLRNGVKEGSASSSSSPKTDQSLSSVDATTKESHPIFSLLTECSENDTSSCEIDPSDITTLISKLHIGTPQTDAADEAKTTTRQQQDDSTPSPNSDAKNDLFLGVAEASVSSIRASLVPYRGSLRMKLFHNDAPLQLYWGSLKVRFGISRKYVDHEGRPRLNIVVDVPPALCKILDASDDVAHNLSIDSATTSVWRLTVMRKERFANYPTARLQISSESNGDGTEVYQKEEPLETIQKLDFSSNEFEKLESALLPGTLVDAYFSLEPYDYQRRAGIRLAAKKLVISLKK</sequence>
<dbReference type="Gene3D" id="3.30.420.10">
    <property type="entry name" value="Ribonuclease H-like superfamily/Ribonuclease H"/>
    <property type="match status" value="1"/>
</dbReference>
<feature type="compositionally biased region" description="Polar residues" evidence="7">
    <location>
        <begin position="294"/>
        <end position="309"/>
    </location>
</feature>
<dbReference type="InterPro" id="IPR013520">
    <property type="entry name" value="Ribonucl_H"/>
</dbReference>
<dbReference type="GO" id="GO:0003676">
    <property type="term" value="F:nucleic acid binding"/>
    <property type="evidence" value="ECO:0007669"/>
    <property type="project" value="InterPro"/>
</dbReference>